<dbReference type="Proteomes" id="UP001313282">
    <property type="component" value="Unassembled WGS sequence"/>
</dbReference>
<protein>
    <submittedName>
        <fullName evidence="2">Uncharacterized protein</fullName>
    </submittedName>
</protein>
<name>A0AAN8NDS9_9PEZI</name>
<feature type="compositionally biased region" description="Basic residues" evidence="1">
    <location>
        <begin position="56"/>
        <end position="70"/>
    </location>
</feature>
<dbReference type="EMBL" id="JAVHNR010000001">
    <property type="protein sequence ID" value="KAK6357069.1"/>
    <property type="molecule type" value="Genomic_DNA"/>
</dbReference>
<organism evidence="2 3">
    <name type="scientific">Orbilia javanica</name>
    <dbReference type="NCBI Taxonomy" id="47235"/>
    <lineage>
        <taxon>Eukaryota</taxon>
        <taxon>Fungi</taxon>
        <taxon>Dikarya</taxon>
        <taxon>Ascomycota</taxon>
        <taxon>Pezizomycotina</taxon>
        <taxon>Orbiliomycetes</taxon>
        <taxon>Orbiliales</taxon>
        <taxon>Orbiliaceae</taxon>
        <taxon>Orbilia</taxon>
    </lineage>
</organism>
<keyword evidence="3" id="KW-1185">Reference proteome</keyword>
<evidence type="ECO:0000313" key="2">
    <source>
        <dbReference type="EMBL" id="KAK6357069.1"/>
    </source>
</evidence>
<reference evidence="2 3" key="1">
    <citation type="submission" date="2019-10" db="EMBL/GenBank/DDBJ databases">
        <authorList>
            <person name="Palmer J.M."/>
        </authorList>
    </citation>
    <scope>NUCLEOTIDE SEQUENCE [LARGE SCALE GENOMIC DNA]</scope>
    <source>
        <strain evidence="2 3">TWF718</strain>
    </source>
</reference>
<feature type="compositionally biased region" description="Low complexity" evidence="1">
    <location>
        <begin position="163"/>
        <end position="177"/>
    </location>
</feature>
<evidence type="ECO:0000313" key="3">
    <source>
        <dbReference type="Proteomes" id="UP001313282"/>
    </source>
</evidence>
<feature type="compositionally biased region" description="Low complexity" evidence="1">
    <location>
        <begin position="142"/>
        <end position="156"/>
    </location>
</feature>
<sequence>MTEPTPPIKLPPPLTTEEVEEAIKYESRFPTLGDHPAIDIIAAITNPDRNNNGYRSRSRSGSRTPGRRRRESSSVFYKIALENTVDRSDAYWMGAGKGRKVVGSRSNVNDGLEKHFSTLGISGGCGAEGVGREELQGGSSGSGSLQSSIGNQSQNQYPTNPASSSSSSSSSNPSSNSKITPETLSMAFTEISYTHQNFRIFPMSPLTHHTYSGRGYTPTSEFIVYDQNEPAEIIRTEGGWWAWDLKGDYVCFVTADDARFVEVLMEFGERWGEAVEGRWEAL</sequence>
<accession>A0AAN8NDS9</accession>
<feature type="region of interest" description="Disordered" evidence="1">
    <location>
        <begin position="127"/>
        <end position="180"/>
    </location>
</feature>
<dbReference type="AlphaFoldDB" id="A0AAN8NDS9"/>
<feature type="region of interest" description="Disordered" evidence="1">
    <location>
        <begin position="44"/>
        <end position="72"/>
    </location>
</feature>
<evidence type="ECO:0000256" key="1">
    <source>
        <dbReference type="SAM" id="MobiDB-lite"/>
    </source>
</evidence>
<comment type="caution">
    <text evidence="2">The sequence shown here is derived from an EMBL/GenBank/DDBJ whole genome shotgun (WGS) entry which is preliminary data.</text>
</comment>
<gene>
    <name evidence="2" type="ORF">TWF718_001396</name>
</gene>
<proteinExistence type="predicted"/>